<keyword evidence="4" id="KW-1185">Reference proteome</keyword>
<evidence type="ECO:0000313" key="3">
    <source>
        <dbReference type="EnsemblPlants" id="KQK07320"/>
    </source>
</evidence>
<dbReference type="AlphaFoldDB" id="A0A0Q3G7J1"/>
<dbReference type="EnsemblPlants" id="KQK07320">
    <property type="protein sequence ID" value="KQK07320"/>
    <property type="gene ID" value="BRADI_2g34543v3"/>
</dbReference>
<sequence length="215" mass="22468">MLSQNFLLNFSIFFFPFFLFPFTFSEPIFSLPHPHLLSPPPADPCRSRPQPSHRRGCPPPPSAPARAPAASSLWVGVRMLGREPPPPPPLPLSGSARACSGASPLLLTGPDRAATIASSSALWAPPLLAMGRRAHCLLLPLRRDAPPSPPSSAPARATTAASPLVGAVATASLSPKTRQVMGSHPCASPLHSLCHVGPDGRGRGHSKPLPNLGAI</sequence>
<dbReference type="InParanoid" id="A0A0Q3G7J1"/>
<feature type="region of interest" description="Disordered" evidence="1">
    <location>
        <begin position="142"/>
        <end position="161"/>
    </location>
</feature>
<name>A0A0Q3G7J1_BRADI</name>
<accession>A0A0Q3G7J1</accession>
<organism evidence="2">
    <name type="scientific">Brachypodium distachyon</name>
    <name type="common">Purple false brome</name>
    <name type="synonym">Trachynia distachya</name>
    <dbReference type="NCBI Taxonomy" id="15368"/>
    <lineage>
        <taxon>Eukaryota</taxon>
        <taxon>Viridiplantae</taxon>
        <taxon>Streptophyta</taxon>
        <taxon>Embryophyta</taxon>
        <taxon>Tracheophyta</taxon>
        <taxon>Spermatophyta</taxon>
        <taxon>Magnoliopsida</taxon>
        <taxon>Liliopsida</taxon>
        <taxon>Poales</taxon>
        <taxon>Poaceae</taxon>
        <taxon>BOP clade</taxon>
        <taxon>Pooideae</taxon>
        <taxon>Stipodae</taxon>
        <taxon>Brachypodieae</taxon>
        <taxon>Brachypodium</taxon>
    </lineage>
</organism>
<evidence type="ECO:0000313" key="4">
    <source>
        <dbReference type="Proteomes" id="UP000008810"/>
    </source>
</evidence>
<dbReference type="EMBL" id="CM000881">
    <property type="protein sequence ID" value="KQK07320.1"/>
    <property type="molecule type" value="Genomic_DNA"/>
</dbReference>
<evidence type="ECO:0000313" key="2">
    <source>
        <dbReference type="EMBL" id="KQK07320.1"/>
    </source>
</evidence>
<proteinExistence type="predicted"/>
<evidence type="ECO:0000256" key="1">
    <source>
        <dbReference type="SAM" id="MobiDB-lite"/>
    </source>
</evidence>
<reference evidence="3" key="3">
    <citation type="submission" date="2018-08" db="UniProtKB">
        <authorList>
            <consortium name="EnsemblPlants"/>
        </authorList>
    </citation>
    <scope>IDENTIFICATION</scope>
    <source>
        <strain evidence="3">cv. Bd21</strain>
    </source>
</reference>
<dbReference type="Gramene" id="KQK07320">
    <property type="protein sequence ID" value="KQK07320"/>
    <property type="gene ID" value="BRADI_2g34543v3"/>
</dbReference>
<feature type="region of interest" description="Disordered" evidence="1">
    <location>
        <begin position="41"/>
        <end position="68"/>
    </location>
</feature>
<gene>
    <name evidence="2" type="ORF">BRADI_2g34543v3</name>
</gene>
<reference evidence="2" key="2">
    <citation type="submission" date="2017-06" db="EMBL/GenBank/DDBJ databases">
        <title>WGS assembly of Brachypodium distachyon.</title>
        <authorList>
            <consortium name="The International Brachypodium Initiative"/>
            <person name="Lucas S."/>
            <person name="Harmon-Smith M."/>
            <person name="Lail K."/>
            <person name="Tice H."/>
            <person name="Grimwood J."/>
            <person name="Bruce D."/>
            <person name="Barry K."/>
            <person name="Shu S."/>
            <person name="Lindquist E."/>
            <person name="Wang M."/>
            <person name="Pitluck S."/>
            <person name="Vogel J.P."/>
            <person name="Garvin D.F."/>
            <person name="Mockler T.C."/>
            <person name="Schmutz J."/>
            <person name="Rokhsar D."/>
            <person name="Bevan M.W."/>
        </authorList>
    </citation>
    <scope>NUCLEOTIDE SEQUENCE</scope>
    <source>
        <strain evidence="2">Bd21</strain>
    </source>
</reference>
<dbReference type="Proteomes" id="UP000008810">
    <property type="component" value="Chromosome 2"/>
</dbReference>
<protein>
    <submittedName>
        <fullName evidence="2 3">Uncharacterized protein</fullName>
    </submittedName>
</protein>
<reference evidence="2 3" key="1">
    <citation type="journal article" date="2010" name="Nature">
        <title>Genome sequencing and analysis of the model grass Brachypodium distachyon.</title>
        <authorList>
            <consortium name="International Brachypodium Initiative"/>
        </authorList>
    </citation>
    <scope>NUCLEOTIDE SEQUENCE [LARGE SCALE GENOMIC DNA]</scope>
    <source>
        <strain evidence="2 3">Bd21</strain>
    </source>
</reference>